<gene>
    <name evidence="3" type="ORF">ATB98_20305</name>
</gene>
<dbReference type="AlphaFoldDB" id="A0A178YPM7"/>
<evidence type="ECO:0000313" key="4">
    <source>
        <dbReference type="Proteomes" id="UP000078507"/>
    </source>
</evidence>
<dbReference type="STRING" id="36856.ATB98_20305"/>
<dbReference type="OrthoDB" id="9816387at2"/>
<accession>A0A178YPM7</accession>
<dbReference type="GO" id="GO:0006417">
    <property type="term" value="P:regulation of translation"/>
    <property type="evidence" value="ECO:0007669"/>
    <property type="project" value="TreeGrafter"/>
</dbReference>
<evidence type="ECO:0000313" key="3">
    <source>
        <dbReference type="EMBL" id="OAP49377.1"/>
    </source>
</evidence>
<feature type="transmembrane region" description="Helical" evidence="1">
    <location>
        <begin position="98"/>
        <end position="121"/>
    </location>
</feature>
<feature type="domain" description="Anti-sigma K factor RskA C-terminal" evidence="2">
    <location>
        <begin position="107"/>
        <end position="228"/>
    </location>
</feature>
<dbReference type="GO" id="GO:0016989">
    <property type="term" value="F:sigma factor antagonist activity"/>
    <property type="evidence" value="ECO:0007669"/>
    <property type="project" value="TreeGrafter"/>
</dbReference>
<name>A0A178YPM7_SINSA</name>
<sequence length="237" mass="24807">MTRQKPESGDSRRDEVIAGEYVLGVLSAEDRRKVEARMATDRDFAAMVLRWQNNLATFDQAYELATRPARVLAAAEGARLQAPARVSQSGGLWNSLSWWRSLAIASLAAVAVLAMSLAGLFGGGSGGAPLVAELEGQGSDIGLVAEFHAGSGRLRLTPVAGQKEQKSLELWLMRGDGAAISLGVLPRSGEGEVLLPPALRAKFTAGSTLLVSVEPLGGSPTGAPTGAIVARGTTRYR</sequence>
<dbReference type="PANTHER" id="PTHR37461:SF1">
    <property type="entry name" value="ANTI-SIGMA-K FACTOR RSKA"/>
    <property type="match status" value="1"/>
</dbReference>
<keyword evidence="1" id="KW-0472">Membrane</keyword>
<dbReference type="Pfam" id="PF10099">
    <property type="entry name" value="RskA_C"/>
    <property type="match status" value="1"/>
</dbReference>
<dbReference type="Proteomes" id="UP000078507">
    <property type="component" value="Unassembled WGS sequence"/>
</dbReference>
<dbReference type="InterPro" id="IPR018764">
    <property type="entry name" value="RskA_C"/>
</dbReference>
<organism evidence="3 4">
    <name type="scientific">Sinorhizobium saheli</name>
    <dbReference type="NCBI Taxonomy" id="36856"/>
    <lineage>
        <taxon>Bacteria</taxon>
        <taxon>Pseudomonadati</taxon>
        <taxon>Pseudomonadota</taxon>
        <taxon>Alphaproteobacteria</taxon>
        <taxon>Hyphomicrobiales</taxon>
        <taxon>Rhizobiaceae</taxon>
        <taxon>Sinorhizobium/Ensifer group</taxon>
        <taxon>Sinorhizobium</taxon>
    </lineage>
</organism>
<evidence type="ECO:0000259" key="2">
    <source>
        <dbReference type="Pfam" id="PF10099"/>
    </source>
</evidence>
<evidence type="ECO:0000256" key="1">
    <source>
        <dbReference type="SAM" id="Phobius"/>
    </source>
</evidence>
<keyword evidence="1" id="KW-0812">Transmembrane</keyword>
<comment type="caution">
    <text evidence="3">The sequence shown here is derived from an EMBL/GenBank/DDBJ whole genome shotgun (WGS) entry which is preliminary data.</text>
</comment>
<keyword evidence="4" id="KW-1185">Reference proteome</keyword>
<protein>
    <submittedName>
        <fullName evidence="3">Anti-sigma factor</fullName>
    </submittedName>
</protein>
<dbReference type="InterPro" id="IPR051474">
    <property type="entry name" value="Anti-sigma-K/W_factor"/>
</dbReference>
<dbReference type="EMBL" id="LNQB01000055">
    <property type="protein sequence ID" value="OAP49377.1"/>
    <property type="molecule type" value="Genomic_DNA"/>
</dbReference>
<dbReference type="GO" id="GO:0005886">
    <property type="term" value="C:plasma membrane"/>
    <property type="evidence" value="ECO:0007669"/>
    <property type="project" value="InterPro"/>
</dbReference>
<reference evidence="3 4" key="1">
    <citation type="submission" date="2015-11" db="EMBL/GenBank/DDBJ databases">
        <title>Ensifer anhuiense sp. nov., an effective nitrogen fixation bacterium with Glycine soja.</title>
        <authorList>
            <person name="Yan H."/>
            <person name="Chen W."/>
        </authorList>
    </citation>
    <scope>NUCLEOTIDE SEQUENCE [LARGE SCALE GENOMIC DNA]</scope>
    <source>
        <strain evidence="3 4">LMG 7837</strain>
    </source>
</reference>
<proteinExistence type="predicted"/>
<dbReference type="PANTHER" id="PTHR37461">
    <property type="entry name" value="ANTI-SIGMA-K FACTOR RSKA"/>
    <property type="match status" value="1"/>
</dbReference>
<keyword evidence="1" id="KW-1133">Transmembrane helix</keyword>
<dbReference type="RefSeq" id="WP_066869399.1">
    <property type="nucleotide sequence ID" value="NZ_LNQB01000055.1"/>
</dbReference>